<keyword evidence="3" id="KW-1185">Reference proteome</keyword>
<evidence type="ECO:0000256" key="1">
    <source>
        <dbReference type="SAM" id="MobiDB-lite"/>
    </source>
</evidence>
<feature type="region of interest" description="Disordered" evidence="1">
    <location>
        <begin position="1"/>
        <end position="20"/>
    </location>
</feature>
<name>A0AAW0F5R7_9TRYP</name>
<dbReference type="AlphaFoldDB" id="A0AAW0F5R7"/>
<accession>A0AAW0F5R7</accession>
<dbReference type="EMBL" id="JAECZO010000018">
    <property type="protein sequence ID" value="KAK7201623.1"/>
    <property type="molecule type" value="Genomic_DNA"/>
</dbReference>
<evidence type="ECO:0000313" key="3">
    <source>
        <dbReference type="Proteomes" id="UP001430356"/>
    </source>
</evidence>
<gene>
    <name evidence="2" type="ORF">NESM_000227000</name>
</gene>
<protein>
    <submittedName>
        <fullName evidence="2">Uncharacterized protein</fullName>
    </submittedName>
</protein>
<evidence type="ECO:0000313" key="2">
    <source>
        <dbReference type="EMBL" id="KAK7201623.1"/>
    </source>
</evidence>
<proteinExistence type="predicted"/>
<feature type="compositionally biased region" description="Polar residues" evidence="1">
    <location>
        <begin position="1"/>
        <end position="16"/>
    </location>
</feature>
<comment type="caution">
    <text evidence="2">The sequence shown here is derived from an EMBL/GenBank/DDBJ whole genome shotgun (WGS) entry which is preliminary data.</text>
</comment>
<organism evidence="2 3">
    <name type="scientific">Novymonas esmeraldas</name>
    <dbReference type="NCBI Taxonomy" id="1808958"/>
    <lineage>
        <taxon>Eukaryota</taxon>
        <taxon>Discoba</taxon>
        <taxon>Euglenozoa</taxon>
        <taxon>Kinetoplastea</taxon>
        <taxon>Metakinetoplastina</taxon>
        <taxon>Trypanosomatida</taxon>
        <taxon>Trypanosomatidae</taxon>
        <taxon>Novymonas</taxon>
    </lineage>
</organism>
<dbReference type="Proteomes" id="UP001430356">
    <property type="component" value="Unassembled WGS sequence"/>
</dbReference>
<sequence length="626" mass="65575">MPGSSTRAAPAGTSQPLDVEDADAVGVGVGVAVSSPVASRPSSAAAAAAAAQRTPGDVEAVERDPAALWAALDLPAPESLPSQHTSRRVVLLGRPLSGKRSLCRRLCFAAEAQYAGGDDTSDMTAHDRAGEGAAAADNDRQSLYHPSSDDDTDAALFPPQHSGAVAGMTAESPPPRTTVGPHDRASPLCHGSGLCFDYVVQRVPTRIARGGGGDGGDGGASTARRASTGFLSSPIGGTVRRTTEFFCCDNAGALTMALPTLEHVESAVVLMVVDASDVSGIQPQLDYCYATLDAYVANLLRTQAPSHDEVRRMQLAAAQQDYWYAEEQKLRATRTSLASGGSAAATATTSATAASPTPGSRDTFGDAVFKDPAASLDKVNSTPFRVPASAGTVCTMHSIVVCNKVEHLDRASRALATMESGTYESEALLDRLGIPADMRLALRHSRQSLLSLVAQLVRQYAVYHRAALASVCHRVSMTTAGADGEYAYSGLVNPFYKGLWAYVAYVLYSSKDPNTPLPADVLRVCSARMHPHALLPAGLDALGLLSPFITSSNAQLPEGAALTSTEDPISSEIHTTAEDVTTPDGVFPLHQQYIQQAQAYISTSAPLWIRPEETPQGGDGMVWDSI</sequence>
<feature type="region of interest" description="Disordered" evidence="1">
    <location>
        <begin position="117"/>
        <end position="184"/>
    </location>
</feature>
<reference evidence="2 3" key="1">
    <citation type="journal article" date="2021" name="MBio">
        <title>A New Model Trypanosomatid, Novymonas esmeraldas: Genomic Perception of Its 'Candidatus Pandoraea novymonadis' Endosymbiont.</title>
        <authorList>
            <person name="Zakharova A."/>
            <person name="Saura A."/>
            <person name="Butenko A."/>
            <person name="Podesvova L."/>
            <person name="Warmusova S."/>
            <person name="Kostygov A.Y."/>
            <person name="Nenarokova A."/>
            <person name="Lukes J."/>
            <person name="Opperdoes F.R."/>
            <person name="Yurchenko V."/>
        </authorList>
    </citation>
    <scope>NUCLEOTIDE SEQUENCE [LARGE SCALE GENOMIC DNA]</scope>
    <source>
        <strain evidence="2 3">E262AT.01</strain>
    </source>
</reference>